<accession>A0A1V4JMZ3</accession>
<dbReference type="Proteomes" id="UP000190648">
    <property type="component" value="Unassembled WGS sequence"/>
</dbReference>
<feature type="region of interest" description="Disordered" evidence="1">
    <location>
        <begin position="1"/>
        <end position="44"/>
    </location>
</feature>
<evidence type="ECO:0000313" key="2">
    <source>
        <dbReference type="EMBL" id="OPJ73530.1"/>
    </source>
</evidence>
<evidence type="ECO:0000313" key="3">
    <source>
        <dbReference type="Proteomes" id="UP000190648"/>
    </source>
</evidence>
<keyword evidence="3" id="KW-1185">Reference proteome</keyword>
<feature type="compositionally biased region" description="Basic and acidic residues" evidence="1">
    <location>
        <begin position="16"/>
        <end position="30"/>
    </location>
</feature>
<dbReference type="EMBL" id="LSYS01006902">
    <property type="protein sequence ID" value="OPJ73530.1"/>
    <property type="molecule type" value="Genomic_DNA"/>
</dbReference>
<evidence type="ECO:0000256" key="1">
    <source>
        <dbReference type="SAM" id="MobiDB-lite"/>
    </source>
</evidence>
<dbReference type="AlphaFoldDB" id="A0A1V4JMZ3"/>
<comment type="caution">
    <text evidence="2">The sequence shown here is derived from an EMBL/GenBank/DDBJ whole genome shotgun (WGS) entry which is preliminary data.</text>
</comment>
<sequence>MAQLAGQGSGQPGPRHVKETQQSRPRDHGHIQSRAQISRQVHGDEEGQVGRLDYRYFHWFGNLHCYMMFRKYTQGILLVSKTNENIWD</sequence>
<gene>
    <name evidence="2" type="ORF">AV530_005862</name>
</gene>
<organism evidence="2 3">
    <name type="scientific">Patagioenas fasciata monilis</name>
    <dbReference type="NCBI Taxonomy" id="372326"/>
    <lineage>
        <taxon>Eukaryota</taxon>
        <taxon>Metazoa</taxon>
        <taxon>Chordata</taxon>
        <taxon>Craniata</taxon>
        <taxon>Vertebrata</taxon>
        <taxon>Euteleostomi</taxon>
        <taxon>Archelosauria</taxon>
        <taxon>Archosauria</taxon>
        <taxon>Dinosauria</taxon>
        <taxon>Saurischia</taxon>
        <taxon>Theropoda</taxon>
        <taxon>Coelurosauria</taxon>
        <taxon>Aves</taxon>
        <taxon>Neognathae</taxon>
        <taxon>Neoaves</taxon>
        <taxon>Columbimorphae</taxon>
        <taxon>Columbiformes</taxon>
        <taxon>Columbidae</taxon>
        <taxon>Patagioenas</taxon>
    </lineage>
</organism>
<name>A0A1V4JMZ3_PATFA</name>
<protein>
    <submittedName>
        <fullName evidence="2">Uncharacterized protein</fullName>
    </submittedName>
</protein>
<proteinExistence type="predicted"/>
<reference evidence="2 3" key="1">
    <citation type="submission" date="2016-02" db="EMBL/GenBank/DDBJ databases">
        <title>Band-tailed pigeon sequencing and assembly.</title>
        <authorList>
            <person name="Soares A.E."/>
            <person name="Novak B.J."/>
            <person name="Rice E.S."/>
            <person name="O'Connell B."/>
            <person name="Chang D."/>
            <person name="Weber S."/>
            <person name="Shapiro B."/>
        </authorList>
    </citation>
    <scope>NUCLEOTIDE SEQUENCE [LARGE SCALE GENOMIC DNA]</scope>
    <source>
        <strain evidence="2">BTP2013</strain>
        <tissue evidence="2">Blood</tissue>
    </source>
</reference>